<dbReference type="GO" id="GO:0004673">
    <property type="term" value="F:protein histidine kinase activity"/>
    <property type="evidence" value="ECO:0007669"/>
    <property type="project" value="UniProtKB-EC"/>
</dbReference>
<reference evidence="17 18" key="1">
    <citation type="submission" date="2024-02" db="EMBL/GenBank/DDBJ databases">
        <title>Draft genome sequence of Collimonas sp. strain H4R21, an effective mineral-weathering bacterial strain isolated from the beech rhizosphere.</title>
        <authorList>
            <person name="Morin E."/>
            <person name="Uroz S."/>
            <person name="Leveau J.H.J."/>
            <person name="Kumar R."/>
            <person name="Rey M.W."/>
            <person name="Pham J."/>
        </authorList>
    </citation>
    <scope>NUCLEOTIDE SEQUENCE [LARGE SCALE GENOMIC DNA]</scope>
    <source>
        <strain evidence="17 18">H4R21</strain>
    </source>
</reference>
<dbReference type="PROSITE" id="PS50109">
    <property type="entry name" value="HIS_KIN"/>
    <property type="match status" value="1"/>
</dbReference>
<dbReference type="InterPro" id="IPR036890">
    <property type="entry name" value="HATPase_C_sf"/>
</dbReference>
<dbReference type="EC" id="2.7.13.3" evidence="14"/>
<dbReference type="InterPro" id="IPR005467">
    <property type="entry name" value="His_kinase_dom"/>
</dbReference>
<dbReference type="Gene3D" id="3.30.565.10">
    <property type="entry name" value="Histidine kinase-like ATPase, C-terminal domain"/>
    <property type="match status" value="1"/>
</dbReference>
<dbReference type="CDD" id="cd06225">
    <property type="entry name" value="HAMP"/>
    <property type="match status" value="1"/>
</dbReference>
<evidence type="ECO:0000256" key="10">
    <source>
        <dbReference type="ARBA" id="ARBA00022840"/>
    </source>
</evidence>
<dbReference type="Gene3D" id="1.10.287.130">
    <property type="match status" value="1"/>
</dbReference>
<dbReference type="SUPFAM" id="SSF47384">
    <property type="entry name" value="Homodimeric domain of signal transducing histidine kinase"/>
    <property type="match status" value="1"/>
</dbReference>
<dbReference type="PANTHER" id="PTHR45436">
    <property type="entry name" value="SENSOR HISTIDINE KINASE YKOH"/>
    <property type="match status" value="1"/>
</dbReference>
<dbReference type="RefSeq" id="WP_342830735.1">
    <property type="nucleotide sequence ID" value="NZ_JBANDC010000015.1"/>
</dbReference>
<evidence type="ECO:0000256" key="9">
    <source>
        <dbReference type="ARBA" id="ARBA00022777"/>
    </source>
</evidence>
<evidence type="ECO:0000256" key="11">
    <source>
        <dbReference type="ARBA" id="ARBA00022989"/>
    </source>
</evidence>
<keyword evidence="10 14" id="KW-0067">ATP-binding</keyword>
<evidence type="ECO:0000313" key="18">
    <source>
        <dbReference type="Proteomes" id="UP001495910"/>
    </source>
</evidence>
<feature type="domain" description="Histidine kinase" evidence="15">
    <location>
        <begin position="253"/>
        <end position="467"/>
    </location>
</feature>
<accession>A0ABU9PZX6</accession>
<keyword evidence="9 14" id="KW-0418">Kinase</keyword>
<evidence type="ECO:0000259" key="15">
    <source>
        <dbReference type="PROSITE" id="PS50109"/>
    </source>
</evidence>
<evidence type="ECO:0000256" key="6">
    <source>
        <dbReference type="ARBA" id="ARBA00022679"/>
    </source>
</evidence>
<dbReference type="InterPro" id="IPR006290">
    <property type="entry name" value="CztS_silS_copS"/>
</dbReference>
<protein>
    <recommendedName>
        <fullName evidence="14">Sensor protein</fullName>
        <ecNumber evidence="14">2.7.13.3</ecNumber>
    </recommendedName>
</protein>
<organism evidence="17 18">
    <name type="scientific">Collimonas rhizosphaerae</name>
    <dbReference type="NCBI Taxonomy" id="3126357"/>
    <lineage>
        <taxon>Bacteria</taxon>
        <taxon>Pseudomonadati</taxon>
        <taxon>Pseudomonadota</taxon>
        <taxon>Betaproteobacteria</taxon>
        <taxon>Burkholderiales</taxon>
        <taxon>Oxalobacteraceae</taxon>
        <taxon>Collimonas</taxon>
    </lineage>
</organism>
<comment type="catalytic activity">
    <reaction evidence="1 14">
        <text>ATP + protein L-histidine = ADP + protein N-phospho-L-histidine.</text>
        <dbReference type="EC" id="2.7.13.3"/>
    </reaction>
</comment>
<feature type="domain" description="HAMP" evidence="16">
    <location>
        <begin position="192"/>
        <end position="245"/>
    </location>
</feature>
<dbReference type="NCBIfam" id="TIGR01386">
    <property type="entry name" value="cztS_silS_copS"/>
    <property type="match status" value="1"/>
</dbReference>
<dbReference type="SMART" id="SM00304">
    <property type="entry name" value="HAMP"/>
    <property type="match status" value="1"/>
</dbReference>
<keyword evidence="3 14" id="KW-1003">Cell membrane</keyword>
<evidence type="ECO:0000256" key="8">
    <source>
        <dbReference type="ARBA" id="ARBA00022741"/>
    </source>
</evidence>
<keyword evidence="11 14" id="KW-1133">Transmembrane helix</keyword>
<dbReference type="Pfam" id="PF02518">
    <property type="entry name" value="HATPase_c"/>
    <property type="match status" value="1"/>
</dbReference>
<dbReference type="InterPro" id="IPR004358">
    <property type="entry name" value="Sig_transdc_His_kin-like_C"/>
</dbReference>
<keyword evidence="18" id="KW-1185">Reference proteome</keyword>
<keyword evidence="7 14" id="KW-0812">Transmembrane</keyword>
<dbReference type="Pfam" id="PF00672">
    <property type="entry name" value="HAMP"/>
    <property type="match status" value="1"/>
</dbReference>
<evidence type="ECO:0000256" key="2">
    <source>
        <dbReference type="ARBA" id="ARBA00004533"/>
    </source>
</evidence>
<dbReference type="Gene3D" id="6.10.340.10">
    <property type="match status" value="1"/>
</dbReference>
<evidence type="ECO:0000256" key="4">
    <source>
        <dbReference type="ARBA" id="ARBA00022519"/>
    </source>
</evidence>
<proteinExistence type="predicted"/>
<dbReference type="SUPFAM" id="SSF55874">
    <property type="entry name" value="ATPase domain of HSP90 chaperone/DNA topoisomerase II/histidine kinase"/>
    <property type="match status" value="1"/>
</dbReference>
<comment type="subcellular location">
    <subcellularLocation>
        <location evidence="2 14">Cell inner membrane</location>
    </subcellularLocation>
</comment>
<dbReference type="CDD" id="cd00075">
    <property type="entry name" value="HATPase"/>
    <property type="match status" value="1"/>
</dbReference>
<keyword evidence="5" id="KW-0597">Phosphoprotein</keyword>
<dbReference type="Pfam" id="PF00512">
    <property type="entry name" value="HisKA"/>
    <property type="match status" value="1"/>
</dbReference>
<evidence type="ECO:0000256" key="12">
    <source>
        <dbReference type="ARBA" id="ARBA00023012"/>
    </source>
</evidence>
<dbReference type="Proteomes" id="UP001495910">
    <property type="component" value="Unassembled WGS sequence"/>
</dbReference>
<dbReference type="CDD" id="cd00082">
    <property type="entry name" value="HisKA"/>
    <property type="match status" value="1"/>
</dbReference>
<keyword evidence="4 14" id="KW-0997">Cell inner membrane</keyword>
<keyword evidence="6 14" id="KW-0808">Transferase</keyword>
<comment type="caution">
    <text evidence="17">The sequence shown here is derived from an EMBL/GenBank/DDBJ whole genome shotgun (WGS) entry which is preliminary data.</text>
</comment>
<evidence type="ECO:0000256" key="3">
    <source>
        <dbReference type="ARBA" id="ARBA00022475"/>
    </source>
</evidence>
<keyword evidence="13 14" id="KW-0472">Membrane</keyword>
<name>A0ABU9PZX6_9BURK</name>
<comment type="function">
    <text evidence="14">Member of a two-component regulatory system.</text>
</comment>
<gene>
    <name evidence="17" type="ORF">V8G57_19340</name>
</gene>
<dbReference type="PROSITE" id="PS50885">
    <property type="entry name" value="HAMP"/>
    <property type="match status" value="1"/>
</dbReference>
<sequence length="470" mass="51795">MNAWRRQSLTARVTFLFALIAYAIVSILGMYLYSSTRQALETRADYSLIGKVEHFRHLLHDLYNVKQMEDRPTLFETMLGSEQDVLMFAYPGQAPFVRVNPDNMTPPPMTPQSLGQPLTLAQLHAGVRADGVRVRWVSALADVGGDGTVVMITGAHVMTQESHILARYYWQVMAAAAVSVLLAALLGFLVLKRGFLPLTAMAGRAAEVSPTNIAIRLREEDAPQELRRLAASFNAMLDRLADGYEHLSQFSADLAHEIRTPIGALMGQTQVTLGQARSAAEYQQVLESNLEELERLSRIVENILFLAHADHAGLAVEKTPLVLADELHKIADYFEGVAEERGIRLEVDASGKVQASPVMWRRAVSNLVVNAVRYAVPGSTVRLSSRPQAKGVHVEVENQGDPIPPEQLERLFDRFYRGDKSRSEYTESNGLGLAIVRAIMLVHGGSADVACSGEGLIRFSLYFPDNMATA</sequence>
<dbReference type="EMBL" id="JBANDC010000015">
    <property type="protein sequence ID" value="MEM4989550.1"/>
    <property type="molecule type" value="Genomic_DNA"/>
</dbReference>
<evidence type="ECO:0000256" key="7">
    <source>
        <dbReference type="ARBA" id="ARBA00022692"/>
    </source>
</evidence>
<feature type="transmembrane region" description="Helical" evidence="14">
    <location>
        <begin position="12"/>
        <end position="33"/>
    </location>
</feature>
<evidence type="ECO:0000256" key="13">
    <source>
        <dbReference type="ARBA" id="ARBA00023136"/>
    </source>
</evidence>
<dbReference type="PANTHER" id="PTHR45436:SF3">
    <property type="entry name" value="SENSOR HISTIDINE KINASE HPRS"/>
    <property type="match status" value="1"/>
</dbReference>
<dbReference type="SMART" id="SM00387">
    <property type="entry name" value="HATPase_c"/>
    <property type="match status" value="1"/>
</dbReference>
<evidence type="ECO:0000259" key="16">
    <source>
        <dbReference type="PROSITE" id="PS50885"/>
    </source>
</evidence>
<dbReference type="PRINTS" id="PR00344">
    <property type="entry name" value="BCTRLSENSOR"/>
</dbReference>
<evidence type="ECO:0000256" key="5">
    <source>
        <dbReference type="ARBA" id="ARBA00022553"/>
    </source>
</evidence>
<evidence type="ECO:0000256" key="1">
    <source>
        <dbReference type="ARBA" id="ARBA00000085"/>
    </source>
</evidence>
<evidence type="ECO:0000313" key="17">
    <source>
        <dbReference type="EMBL" id="MEM4989550.1"/>
    </source>
</evidence>
<feature type="transmembrane region" description="Helical" evidence="14">
    <location>
        <begin position="168"/>
        <end position="191"/>
    </location>
</feature>
<keyword evidence="12 14" id="KW-0902">Two-component regulatory system</keyword>
<dbReference type="InterPro" id="IPR003661">
    <property type="entry name" value="HisK_dim/P_dom"/>
</dbReference>
<dbReference type="InterPro" id="IPR003660">
    <property type="entry name" value="HAMP_dom"/>
</dbReference>
<evidence type="ECO:0000256" key="14">
    <source>
        <dbReference type="RuleBase" id="RU364088"/>
    </source>
</evidence>
<dbReference type="InterPro" id="IPR036097">
    <property type="entry name" value="HisK_dim/P_sf"/>
</dbReference>
<dbReference type="SMART" id="SM00388">
    <property type="entry name" value="HisKA"/>
    <property type="match status" value="1"/>
</dbReference>
<dbReference type="InterPro" id="IPR050428">
    <property type="entry name" value="TCS_sensor_his_kinase"/>
</dbReference>
<dbReference type="InterPro" id="IPR003594">
    <property type="entry name" value="HATPase_dom"/>
</dbReference>
<keyword evidence="8 14" id="KW-0547">Nucleotide-binding</keyword>